<evidence type="ECO:0000313" key="2">
    <source>
        <dbReference type="Proteomes" id="UP000827872"/>
    </source>
</evidence>
<reference evidence="1" key="1">
    <citation type="submission" date="2021-08" db="EMBL/GenBank/DDBJ databases">
        <title>The first chromosome-level gecko genome reveals the dynamic sex chromosomes of Neotropical dwarf geckos (Sphaerodactylidae: Sphaerodactylus).</title>
        <authorList>
            <person name="Pinto B.J."/>
            <person name="Keating S.E."/>
            <person name="Gamble T."/>
        </authorList>
    </citation>
    <scope>NUCLEOTIDE SEQUENCE</scope>
    <source>
        <strain evidence="1">TG3544</strain>
    </source>
</reference>
<dbReference type="EMBL" id="CM037619">
    <property type="protein sequence ID" value="KAH8006622.1"/>
    <property type="molecule type" value="Genomic_DNA"/>
</dbReference>
<organism evidence="1 2">
    <name type="scientific">Sphaerodactylus townsendi</name>
    <dbReference type="NCBI Taxonomy" id="933632"/>
    <lineage>
        <taxon>Eukaryota</taxon>
        <taxon>Metazoa</taxon>
        <taxon>Chordata</taxon>
        <taxon>Craniata</taxon>
        <taxon>Vertebrata</taxon>
        <taxon>Euteleostomi</taxon>
        <taxon>Lepidosauria</taxon>
        <taxon>Squamata</taxon>
        <taxon>Bifurcata</taxon>
        <taxon>Gekkota</taxon>
        <taxon>Sphaerodactylidae</taxon>
        <taxon>Sphaerodactylus</taxon>
    </lineage>
</organism>
<protein>
    <submittedName>
        <fullName evidence="1">Uncharacterized protein</fullName>
    </submittedName>
</protein>
<sequence length="120" mass="13544">MKFQLGKPAGAFPFTDKMVKDQEQDINREHAARDSQKKKKQGTQLTCTTATSYLSSWELRMQDENTGRMKHYNSGAVTVSDDLPPSVPLIVASEPTKLQKYHTIESKPQMRQVSKSSTLQ</sequence>
<proteinExistence type="predicted"/>
<gene>
    <name evidence="1" type="ORF">K3G42_009755</name>
</gene>
<accession>A0ACB8FML0</accession>
<dbReference type="Proteomes" id="UP000827872">
    <property type="component" value="Linkage Group LG06"/>
</dbReference>
<name>A0ACB8FML0_9SAUR</name>
<keyword evidence="2" id="KW-1185">Reference proteome</keyword>
<evidence type="ECO:0000313" key="1">
    <source>
        <dbReference type="EMBL" id="KAH8006622.1"/>
    </source>
</evidence>
<comment type="caution">
    <text evidence="1">The sequence shown here is derived from an EMBL/GenBank/DDBJ whole genome shotgun (WGS) entry which is preliminary data.</text>
</comment>